<dbReference type="AlphaFoldDB" id="A0A8T0PPN8"/>
<gene>
    <name evidence="2" type="ORF">PVAP13_8KG309200</name>
</gene>
<evidence type="ECO:0000313" key="3">
    <source>
        <dbReference type="Proteomes" id="UP000823388"/>
    </source>
</evidence>
<reference evidence="2" key="1">
    <citation type="submission" date="2020-05" db="EMBL/GenBank/DDBJ databases">
        <title>WGS assembly of Panicum virgatum.</title>
        <authorList>
            <person name="Lovell J.T."/>
            <person name="Jenkins J."/>
            <person name="Shu S."/>
            <person name="Juenger T.E."/>
            <person name="Schmutz J."/>
        </authorList>
    </citation>
    <scope>NUCLEOTIDE SEQUENCE</scope>
    <source>
        <strain evidence="2">AP13</strain>
    </source>
</reference>
<feature type="compositionally biased region" description="Low complexity" evidence="1">
    <location>
        <begin position="38"/>
        <end position="53"/>
    </location>
</feature>
<comment type="caution">
    <text evidence="2">The sequence shown here is derived from an EMBL/GenBank/DDBJ whole genome shotgun (WGS) entry which is preliminary data.</text>
</comment>
<feature type="region of interest" description="Disordered" evidence="1">
    <location>
        <begin position="38"/>
        <end position="66"/>
    </location>
</feature>
<name>A0A8T0PPN8_PANVG</name>
<sequence length="66" mass="7421">MQVTDSIKQIHEVLGHSCGTMCLCRQLCVDVRAQKQPAQAQEQQPVQQPTAPAWITYQRQGRRTSG</sequence>
<dbReference type="EMBL" id="CM029051">
    <property type="protein sequence ID" value="KAG2563035.1"/>
    <property type="molecule type" value="Genomic_DNA"/>
</dbReference>
<organism evidence="2 3">
    <name type="scientific">Panicum virgatum</name>
    <name type="common">Blackwell switchgrass</name>
    <dbReference type="NCBI Taxonomy" id="38727"/>
    <lineage>
        <taxon>Eukaryota</taxon>
        <taxon>Viridiplantae</taxon>
        <taxon>Streptophyta</taxon>
        <taxon>Embryophyta</taxon>
        <taxon>Tracheophyta</taxon>
        <taxon>Spermatophyta</taxon>
        <taxon>Magnoliopsida</taxon>
        <taxon>Liliopsida</taxon>
        <taxon>Poales</taxon>
        <taxon>Poaceae</taxon>
        <taxon>PACMAD clade</taxon>
        <taxon>Panicoideae</taxon>
        <taxon>Panicodae</taxon>
        <taxon>Paniceae</taxon>
        <taxon>Panicinae</taxon>
        <taxon>Panicum</taxon>
        <taxon>Panicum sect. Hiantes</taxon>
    </lineage>
</organism>
<dbReference type="Proteomes" id="UP000823388">
    <property type="component" value="Chromosome 8K"/>
</dbReference>
<accession>A0A8T0PPN8</accession>
<evidence type="ECO:0000256" key="1">
    <source>
        <dbReference type="SAM" id="MobiDB-lite"/>
    </source>
</evidence>
<keyword evidence="3" id="KW-1185">Reference proteome</keyword>
<protein>
    <submittedName>
        <fullName evidence="2">Uncharacterized protein</fullName>
    </submittedName>
</protein>
<proteinExistence type="predicted"/>
<evidence type="ECO:0000313" key="2">
    <source>
        <dbReference type="EMBL" id="KAG2563035.1"/>
    </source>
</evidence>